<dbReference type="Proteomes" id="UP000092952">
    <property type="component" value="Chromosome"/>
</dbReference>
<evidence type="ECO:0000313" key="2">
    <source>
        <dbReference type="Proteomes" id="UP000092952"/>
    </source>
</evidence>
<proteinExistence type="predicted"/>
<sequence>MSDQASGGKGDSERREGAGTYETLYGVCVLASALARLLSAGARLLAGMAGRLAQTILCRTGMFGHAVDGFMRRLGRAIGDPCLGR</sequence>
<dbReference type="InParanoid" id="A0A1B1YRC4"/>
<dbReference type="EMBL" id="CP014671">
    <property type="protein sequence ID" value="ANX03262.1"/>
    <property type="molecule type" value="Genomic_DNA"/>
</dbReference>
<protein>
    <submittedName>
        <fullName evidence="1">Uncharacterized protein</fullName>
    </submittedName>
</protein>
<accession>A0A1B1YRC4</accession>
<dbReference type="AlphaFoldDB" id="A0A1B1YRC4"/>
<organism evidence="1 2">
    <name type="scientific">Immundisolibacter cernigliae</name>
    <dbReference type="NCBI Taxonomy" id="1810504"/>
    <lineage>
        <taxon>Bacteria</taxon>
        <taxon>Pseudomonadati</taxon>
        <taxon>Pseudomonadota</taxon>
        <taxon>Gammaproteobacteria</taxon>
        <taxon>Immundisolibacterales</taxon>
        <taxon>Immundisolibacteraceae</taxon>
        <taxon>Immundisolibacter</taxon>
    </lineage>
</organism>
<evidence type="ECO:0000313" key="1">
    <source>
        <dbReference type="EMBL" id="ANX03262.1"/>
    </source>
</evidence>
<reference evidence="2" key="1">
    <citation type="submission" date="2016-03" db="EMBL/GenBank/DDBJ databases">
        <title>Complete genome sequence of Solimmundus cernigliae, representing a novel lineage of polycyclic aromatic hydrocarbon degraders within the Gammaproteobacteria.</title>
        <authorList>
            <person name="Singleton D.R."/>
            <person name="Dickey A.N."/>
            <person name="Scholl E.H."/>
            <person name="Wright F.A."/>
            <person name="Aitken M.D."/>
        </authorList>
    </citation>
    <scope>NUCLEOTIDE SEQUENCE [LARGE SCALE GENOMIC DNA]</scope>
    <source>
        <strain evidence="2">TR3.2</strain>
    </source>
</reference>
<gene>
    <name evidence="1" type="ORF">PG2T_03015</name>
</gene>
<dbReference type="KEGG" id="gbi:PG2T_03015"/>
<keyword evidence="2" id="KW-1185">Reference proteome</keyword>
<name>A0A1B1YRC4_9GAMM</name>
<dbReference type="STRING" id="1810504.PG2T_03015"/>